<dbReference type="InterPro" id="IPR000917">
    <property type="entry name" value="Sulfatase_N"/>
</dbReference>
<comment type="similarity">
    <text evidence="1">Belongs to the sulfatase family.</text>
</comment>
<evidence type="ECO:0000313" key="7">
    <source>
        <dbReference type="Proteomes" id="UP001304300"/>
    </source>
</evidence>
<name>A0AAQ3L815_9BACT</name>
<dbReference type="RefSeq" id="WP_317831570.1">
    <property type="nucleotide sequence ID" value="NZ_CP136920.1"/>
</dbReference>
<evidence type="ECO:0000256" key="3">
    <source>
        <dbReference type="ARBA" id="ARBA00022801"/>
    </source>
</evidence>
<evidence type="ECO:0000256" key="2">
    <source>
        <dbReference type="ARBA" id="ARBA00022723"/>
    </source>
</evidence>
<evidence type="ECO:0000256" key="1">
    <source>
        <dbReference type="ARBA" id="ARBA00008779"/>
    </source>
</evidence>
<keyword evidence="3" id="KW-0378">Hydrolase</keyword>
<dbReference type="PROSITE" id="PS00523">
    <property type="entry name" value="SULFATASE_1"/>
    <property type="match status" value="1"/>
</dbReference>
<dbReference type="SUPFAM" id="SSF53649">
    <property type="entry name" value="Alkaline phosphatase-like"/>
    <property type="match status" value="1"/>
</dbReference>
<dbReference type="InterPro" id="IPR017850">
    <property type="entry name" value="Alkaline_phosphatase_core_sf"/>
</dbReference>
<protein>
    <submittedName>
        <fullName evidence="6">Arylsulfatase</fullName>
    </submittedName>
</protein>
<reference evidence="6 7" key="1">
    <citation type="submission" date="2023-10" db="EMBL/GenBank/DDBJ databases">
        <title>Rubellicoccus peritrichatus gen. nov., sp. nov., isolated from an algae of coral reef tank.</title>
        <authorList>
            <person name="Luo J."/>
        </authorList>
    </citation>
    <scope>NUCLEOTIDE SEQUENCE [LARGE SCALE GENOMIC DNA]</scope>
    <source>
        <strain evidence="6 7">CR14</strain>
    </source>
</reference>
<dbReference type="Gene3D" id="3.40.720.10">
    <property type="entry name" value="Alkaline Phosphatase, subunit A"/>
    <property type="match status" value="1"/>
</dbReference>
<dbReference type="PANTHER" id="PTHR42693">
    <property type="entry name" value="ARYLSULFATASE FAMILY MEMBER"/>
    <property type="match status" value="1"/>
</dbReference>
<dbReference type="AlphaFoldDB" id="A0AAQ3L815"/>
<keyword evidence="2" id="KW-0479">Metal-binding</keyword>
<dbReference type="Pfam" id="PF00884">
    <property type="entry name" value="Sulfatase"/>
    <property type="match status" value="1"/>
</dbReference>
<dbReference type="GO" id="GO:0004065">
    <property type="term" value="F:arylsulfatase activity"/>
    <property type="evidence" value="ECO:0007669"/>
    <property type="project" value="TreeGrafter"/>
</dbReference>
<sequence length="502" mass="55900">MKKPNIVYILADDLGYGDISVNNPGSKINTSHIDTVAEAGIRFTEAHSSSAVCTPTRYSILTGRYCWRTMLKQGVVGGYCPHLIDPERTTVASFLKAQGYDTACIGKWHLGMDWVKKGDEYWSVDFGQAISNGPNSVGFDYYYGISASLDMPPYAYIENDRVTEIPDQLSKNDDSKEFWREGMCAPGFSHIEVLPHITEKACKFIQEHENADRPYFLYFPLPAPHGPILPLEQFVGKSNTNSYGDFVLQVDAVVGQIVQTLKDTNQFENTIVVFTSDNGCSPVADFEELKEAGHHPSYHFRGHKADIFEGGHHVPLVMSWPEGIKANSLSHEIVCLSDLLATCAGILDVTLPDNAGEDSFDLSPIFRGESENIRTRSSVITHSVNGSFAIQRGRWKLEMCPDSGGWSDPRPGCEESDTLPAIQLYDLEQDVGERNNIYTDHPDVVLSLRNELTEIIRRGRSTSGSKQANDGEVWWEQLNWIEADQSQMPKQGWGATVVKGCF</sequence>
<dbReference type="InterPro" id="IPR024607">
    <property type="entry name" value="Sulfatase_CS"/>
</dbReference>
<keyword evidence="7" id="KW-1185">Reference proteome</keyword>
<dbReference type="PANTHER" id="PTHR42693:SF53">
    <property type="entry name" value="ENDO-4-O-SULFATASE"/>
    <property type="match status" value="1"/>
</dbReference>
<gene>
    <name evidence="6" type="ORF">RZN69_13375</name>
</gene>
<organism evidence="6 7">
    <name type="scientific">Rubellicoccus peritrichatus</name>
    <dbReference type="NCBI Taxonomy" id="3080537"/>
    <lineage>
        <taxon>Bacteria</taxon>
        <taxon>Pseudomonadati</taxon>
        <taxon>Verrucomicrobiota</taxon>
        <taxon>Opitutia</taxon>
        <taxon>Puniceicoccales</taxon>
        <taxon>Cerasicoccaceae</taxon>
        <taxon>Rubellicoccus</taxon>
    </lineage>
</organism>
<dbReference type="GO" id="GO:0046872">
    <property type="term" value="F:metal ion binding"/>
    <property type="evidence" value="ECO:0007669"/>
    <property type="project" value="UniProtKB-KW"/>
</dbReference>
<dbReference type="EMBL" id="CP136920">
    <property type="protein sequence ID" value="WOO39609.1"/>
    <property type="molecule type" value="Genomic_DNA"/>
</dbReference>
<dbReference type="Proteomes" id="UP001304300">
    <property type="component" value="Chromosome"/>
</dbReference>
<evidence type="ECO:0000259" key="5">
    <source>
        <dbReference type="Pfam" id="PF00884"/>
    </source>
</evidence>
<evidence type="ECO:0000256" key="4">
    <source>
        <dbReference type="ARBA" id="ARBA00022837"/>
    </source>
</evidence>
<dbReference type="InterPro" id="IPR050738">
    <property type="entry name" value="Sulfatase"/>
</dbReference>
<keyword evidence="4" id="KW-0106">Calcium</keyword>
<feature type="domain" description="Sulfatase N-terminal" evidence="5">
    <location>
        <begin position="4"/>
        <end position="348"/>
    </location>
</feature>
<accession>A0AAQ3L815</accession>
<dbReference type="CDD" id="cd16143">
    <property type="entry name" value="ARS_like"/>
    <property type="match status" value="1"/>
</dbReference>
<dbReference type="PROSITE" id="PS00149">
    <property type="entry name" value="SULFATASE_2"/>
    <property type="match status" value="1"/>
</dbReference>
<evidence type="ECO:0000313" key="6">
    <source>
        <dbReference type="EMBL" id="WOO39609.1"/>
    </source>
</evidence>
<proteinExistence type="inferred from homology"/>
<dbReference type="KEGG" id="puo:RZN69_13375"/>
<dbReference type="Gene3D" id="3.30.1120.10">
    <property type="match status" value="1"/>
</dbReference>